<dbReference type="EC" id="3.1.1.3" evidence="5"/>
<feature type="compositionally biased region" description="Gly residues" evidence="3">
    <location>
        <begin position="325"/>
        <end position="400"/>
    </location>
</feature>
<proteinExistence type="predicted"/>
<dbReference type="InterPro" id="IPR029058">
    <property type="entry name" value="AB_hydrolase_fold"/>
</dbReference>
<evidence type="ECO:0000256" key="3">
    <source>
        <dbReference type="SAM" id="MobiDB-lite"/>
    </source>
</evidence>
<feature type="chain" id="PRO_5020220670" evidence="4">
    <location>
        <begin position="27"/>
        <end position="452"/>
    </location>
</feature>
<dbReference type="OrthoDB" id="9767239at2"/>
<keyword evidence="1 4" id="KW-0732">Signal</keyword>
<keyword evidence="2 5" id="KW-0378">Hydrolase</keyword>
<dbReference type="PANTHER" id="PTHR43037">
    <property type="entry name" value="UNNAMED PRODUCT-RELATED"/>
    <property type="match status" value="1"/>
</dbReference>
<protein>
    <submittedName>
        <fullName evidence="5">Lipase</fullName>
        <ecNumber evidence="5">3.1.1.3</ecNumber>
    </submittedName>
</protein>
<feature type="region of interest" description="Disordered" evidence="3">
    <location>
        <begin position="314"/>
        <end position="417"/>
    </location>
</feature>
<dbReference type="EMBL" id="CP012670">
    <property type="protein sequence ID" value="AUX20501.1"/>
    <property type="molecule type" value="Genomic_DNA"/>
</dbReference>
<gene>
    <name evidence="5" type="ORF">SOCEGT47_009730</name>
</gene>
<organism evidence="5 6">
    <name type="scientific">Sorangium cellulosum</name>
    <name type="common">Polyangium cellulosum</name>
    <dbReference type="NCBI Taxonomy" id="56"/>
    <lineage>
        <taxon>Bacteria</taxon>
        <taxon>Pseudomonadati</taxon>
        <taxon>Myxococcota</taxon>
        <taxon>Polyangia</taxon>
        <taxon>Polyangiales</taxon>
        <taxon>Polyangiaceae</taxon>
        <taxon>Sorangium</taxon>
    </lineage>
</organism>
<dbReference type="Proteomes" id="UP000295781">
    <property type="component" value="Chromosome"/>
</dbReference>
<name>A0A4P2PVE0_SORCE</name>
<dbReference type="GO" id="GO:0005576">
    <property type="term" value="C:extracellular region"/>
    <property type="evidence" value="ECO:0007669"/>
    <property type="project" value="InterPro"/>
</dbReference>
<evidence type="ECO:0000256" key="4">
    <source>
        <dbReference type="SAM" id="SignalP"/>
    </source>
</evidence>
<dbReference type="SUPFAM" id="SSF53474">
    <property type="entry name" value="alpha/beta-Hydrolases"/>
    <property type="match status" value="1"/>
</dbReference>
<dbReference type="InterPro" id="IPR050955">
    <property type="entry name" value="Plant_Biomass_Hydrol_Est"/>
</dbReference>
<evidence type="ECO:0000313" key="6">
    <source>
        <dbReference type="Proteomes" id="UP000295781"/>
    </source>
</evidence>
<dbReference type="InterPro" id="IPR010126">
    <property type="entry name" value="Esterase_phb"/>
</dbReference>
<feature type="compositionally biased region" description="Low complexity" evidence="3">
    <location>
        <begin position="401"/>
        <end position="414"/>
    </location>
</feature>
<sequence length="452" mass="45357">MRRFQHRAFVVASISLGLLAAMPARAASVVAVSRATWGASGVPDYVNMNIYVPDQLAEKPPIVVASHSCSTPVSGFFNSISGVRAAADRNGFIIILPEATGRNCWDVGSTRSLTHDGGGDTQAVAQMVKYTLEKYDGDPERVYAMGGSSGAMMTQALLAVYPDIFRAGSARAGVPAGCWADGFDPSNQWSGNCAGGRTSKTAQQWGDQVRAMYPGYTGHRPRLQLFHGTADATISYKNQGEAIKEWTNVLGLSEAPTSTDTTTSNGTTYERQFWKNECGHTVLEAWSGQNGAHSMPYEHDAIVAFFGLDKAGGADPETDCSDPGDSGGTGGSGGSGGGAGGDQNVGGAGPAAGSGGAAGDGGSADGGASAGSGGQPAGGGAGGAGSATGGGAPSGAGGSADPGSGSDPASDSGGCAYAAGNAMPKSAYAAAVAMGLALLTFRRRNRSARTRR</sequence>
<feature type="signal peptide" evidence="4">
    <location>
        <begin position="1"/>
        <end position="26"/>
    </location>
</feature>
<evidence type="ECO:0000256" key="1">
    <source>
        <dbReference type="ARBA" id="ARBA00022729"/>
    </source>
</evidence>
<dbReference type="Pfam" id="PF10503">
    <property type="entry name" value="Esterase_PHB"/>
    <property type="match status" value="1"/>
</dbReference>
<evidence type="ECO:0000313" key="5">
    <source>
        <dbReference type="EMBL" id="AUX20501.1"/>
    </source>
</evidence>
<dbReference type="NCBIfam" id="TIGR01840">
    <property type="entry name" value="esterase_phb"/>
    <property type="match status" value="1"/>
</dbReference>
<dbReference type="PANTHER" id="PTHR43037:SF5">
    <property type="entry name" value="FERULOYL ESTERASE"/>
    <property type="match status" value="1"/>
</dbReference>
<accession>A0A4P2PVE0</accession>
<dbReference type="RefSeq" id="WP_129345709.1">
    <property type="nucleotide sequence ID" value="NZ_CP012670.1"/>
</dbReference>
<dbReference type="GO" id="GO:0004806">
    <property type="term" value="F:triacylglycerol lipase activity"/>
    <property type="evidence" value="ECO:0007669"/>
    <property type="project" value="UniProtKB-EC"/>
</dbReference>
<dbReference type="AlphaFoldDB" id="A0A4P2PVE0"/>
<reference evidence="5 6" key="1">
    <citation type="submission" date="2015-09" db="EMBL/GenBank/DDBJ databases">
        <title>Sorangium comparison.</title>
        <authorList>
            <person name="Zaburannyi N."/>
            <person name="Bunk B."/>
            <person name="Overmann J."/>
            <person name="Mueller R."/>
        </authorList>
    </citation>
    <scope>NUCLEOTIDE SEQUENCE [LARGE SCALE GENOMIC DNA]</scope>
    <source>
        <strain evidence="5 6">So ceGT47</strain>
    </source>
</reference>
<evidence type="ECO:0000256" key="2">
    <source>
        <dbReference type="ARBA" id="ARBA00022801"/>
    </source>
</evidence>
<dbReference type="Gene3D" id="3.40.50.1820">
    <property type="entry name" value="alpha/beta hydrolase"/>
    <property type="match status" value="1"/>
</dbReference>